<accession>A0A8X6FWT4</accession>
<keyword evidence="2" id="KW-1185">Reference proteome</keyword>
<evidence type="ECO:0000313" key="1">
    <source>
        <dbReference type="EMBL" id="GFQ90581.1"/>
    </source>
</evidence>
<dbReference type="AlphaFoldDB" id="A0A8X6FWT4"/>
<reference evidence="1" key="1">
    <citation type="submission" date="2020-07" db="EMBL/GenBank/DDBJ databases">
        <title>Multicomponent nature underlies the extraordinary mechanical properties of spider dragline silk.</title>
        <authorList>
            <person name="Kono N."/>
            <person name="Nakamura H."/>
            <person name="Mori M."/>
            <person name="Yoshida Y."/>
            <person name="Ohtoshi R."/>
            <person name="Malay A.D."/>
            <person name="Moran D.A.P."/>
            <person name="Tomita M."/>
            <person name="Numata K."/>
            <person name="Arakawa K."/>
        </authorList>
    </citation>
    <scope>NUCLEOTIDE SEQUENCE</scope>
</reference>
<evidence type="ECO:0000313" key="2">
    <source>
        <dbReference type="Proteomes" id="UP000887116"/>
    </source>
</evidence>
<protein>
    <submittedName>
        <fullName evidence="1">Uncharacterized protein</fullName>
    </submittedName>
</protein>
<dbReference type="EMBL" id="BMAO01023728">
    <property type="protein sequence ID" value="GFQ90581.1"/>
    <property type="molecule type" value="Genomic_DNA"/>
</dbReference>
<proteinExistence type="predicted"/>
<dbReference type="OrthoDB" id="5979489at2759"/>
<comment type="caution">
    <text evidence="1">The sequence shown here is derived from an EMBL/GenBank/DDBJ whole genome shotgun (WGS) entry which is preliminary data.</text>
</comment>
<dbReference type="Proteomes" id="UP000887116">
    <property type="component" value="Unassembled WGS sequence"/>
</dbReference>
<organism evidence="1 2">
    <name type="scientific">Trichonephila clavata</name>
    <name type="common">Joro spider</name>
    <name type="synonym">Nephila clavata</name>
    <dbReference type="NCBI Taxonomy" id="2740835"/>
    <lineage>
        <taxon>Eukaryota</taxon>
        <taxon>Metazoa</taxon>
        <taxon>Ecdysozoa</taxon>
        <taxon>Arthropoda</taxon>
        <taxon>Chelicerata</taxon>
        <taxon>Arachnida</taxon>
        <taxon>Araneae</taxon>
        <taxon>Araneomorphae</taxon>
        <taxon>Entelegynae</taxon>
        <taxon>Araneoidea</taxon>
        <taxon>Nephilidae</taxon>
        <taxon>Trichonephila</taxon>
    </lineage>
</organism>
<gene>
    <name evidence="1" type="primary">AVEN_262956_1</name>
    <name evidence="1" type="ORF">TNCT_501991</name>
</gene>
<name>A0A8X6FWT4_TRICU</name>
<sequence length="176" mass="19580">MELATKEGMECSQIIPIYNSHSNESRKISRKTYPKCRLKASLSDKTPIEFYVSGTGDNYIDLSHTLLHVQVKIKKKSGAAINTPDQVAPINYLLNTLFSECSVTLNDKQVSSQVNYAYRYIFDALLSPRTVQESMLTAGLFYKDTASKHDLVELTNVADNVNSVIKPGITSVKIAN</sequence>